<dbReference type="InterPro" id="IPR005149">
    <property type="entry name" value="Tscrpt_reg_PadR_N"/>
</dbReference>
<evidence type="ECO:0000313" key="3">
    <source>
        <dbReference type="Proteomes" id="UP000034854"/>
    </source>
</evidence>
<accession>A0A0G0UHI7</accession>
<sequence>MIITYMCKTCGCSFRSKDFGNIERFVEPCILLLLSKGTSHGYKLMEDLVEHCGEKVDIGNLYRTLRRMEMDGWITSDWSKNEAGPDRRNYTITKEGREFLETAATSLVKTDKLINRFLEGYQRDVQNNKAL</sequence>
<comment type="caution">
    <text evidence="2">The sequence shown here is derived from an EMBL/GenBank/DDBJ whole genome shotgun (WGS) entry which is preliminary data.</text>
</comment>
<dbReference type="InterPro" id="IPR036390">
    <property type="entry name" value="WH_DNA-bd_sf"/>
</dbReference>
<dbReference type="Proteomes" id="UP000034854">
    <property type="component" value="Unassembled WGS sequence"/>
</dbReference>
<dbReference type="Gene3D" id="1.10.10.10">
    <property type="entry name" value="Winged helix-like DNA-binding domain superfamily/Winged helix DNA-binding domain"/>
    <property type="match status" value="1"/>
</dbReference>
<dbReference type="PANTHER" id="PTHR33169">
    <property type="entry name" value="PADR-FAMILY TRANSCRIPTIONAL REGULATOR"/>
    <property type="match status" value="1"/>
</dbReference>
<dbReference type="Pfam" id="PF03551">
    <property type="entry name" value="PadR"/>
    <property type="match status" value="1"/>
</dbReference>
<feature type="domain" description="Transcription regulator PadR N-terminal" evidence="1">
    <location>
        <begin position="30"/>
        <end position="101"/>
    </location>
</feature>
<proteinExistence type="predicted"/>
<evidence type="ECO:0000259" key="1">
    <source>
        <dbReference type="Pfam" id="PF03551"/>
    </source>
</evidence>
<dbReference type="SUPFAM" id="SSF46785">
    <property type="entry name" value="Winged helix' DNA-binding domain"/>
    <property type="match status" value="1"/>
</dbReference>
<dbReference type="AlphaFoldDB" id="A0A0G0UHI7"/>
<name>A0A0G0UHI7_9BACT</name>
<protein>
    <submittedName>
        <fullName evidence="2">Transcriptional regulator, PadR-like protein family</fullName>
    </submittedName>
</protein>
<dbReference type="InterPro" id="IPR052509">
    <property type="entry name" value="Metal_resp_DNA-bind_regulator"/>
</dbReference>
<evidence type="ECO:0000313" key="2">
    <source>
        <dbReference type="EMBL" id="KKR86986.1"/>
    </source>
</evidence>
<gene>
    <name evidence="2" type="ORF">UU34_C0008G0010</name>
</gene>
<reference evidence="2 3" key="1">
    <citation type="journal article" date="2015" name="Nature">
        <title>rRNA introns, odd ribosomes, and small enigmatic genomes across a large radiation of phyla.</title>
        <authorList>
            <person name="Brown C.T."/>
            <person name="Hug L.A."/>
            <person name="Thomas B.C."/>
            <person name="Sharon I."/>
            <person name="Castelle C.J."/>
            <person name="Singh A."/>
            <person name="Wilkins M.J."/>
            <person name="Williams K.H."/>
            <person name="Banfield J.F."/>
        </authorList>
    </citation>
    <scope>NUCLEOTIDE SEQUENCE [LARGE SCALE GENOMIC DNA]</scope>
</reference>
<organism evidence="2 3">
    <name type="scientific">Candidatus Curtissbacteria bacterium GW2011_GWA1_41_11</name>
    <dbReference type="NCBI Taxonomy" id="1618409"/>
    <lineage>
        <taxon>Bacteria</taxon>
        <taxon>Candidatus Curtissiibacteriota</taxon>
    </lineage>
</organism>
<dbReference type="EMBL" id="LCAG01000008">
    <property type="protein sequence ID" value="KKR86986.1"/>
    <property type="molecule type" value="Genomic_DNA"/>
</dbReference>
<dbReference type="PANTHER" id="PTHR33169:SF14">
    <property type="entry name" value="TRANSCRIPTIONAL REGULATOR RV3488"/>
    <property type="match status" value="1"/>
</dbReference>
<dbReference type="InterPro" id="IPR036388">
    <property type="entry name" value="WH-like_DNA-bd_sf"/>
</dbReference>